<proteinExistence type="predicted"/>
<dbReference type="SUPFAM" id="SSF54637">
    <property type="entry name" value="Thioesterase/thiol ester dehydrase-isomerase"/>
    <property type="match status" value="1"/>
</dbReference>
<dbReference type="NCBIfam" id="TIGR00369">
    <property type="entry name" value="unchar_dom_1"/>
    <property type="match status" value="1"/>
</dbReference>
<dbReference type="PANTHER" id="PTHR43240">
    <property type="entry name" value="1,4-DIHYDROXY-2-NAPHTHOYL-COA THIOESTERASE 1"/>
    <property type="match status" value="1"/>
</dbReference>
<dbReference type="Pfam" id="PF03061">
    <property type="entry name" value="4HBT"/>
    <property type="match status" value="1"/>
</dbReference>
<dbReference type="InterPro" id="IPR003736">
    <property type="entry name" value="PAAI_dom"/>
</dbReference>
<evidence type="ECO:0000256" key="1">
    <source>
        <dbReference type="ARBA" id="ARBA00022801"/>
    </source>
</evidence>
<evidence type="ECO:0000313" key="3">
    <source>
        <dbReference type="EMBL" id="CAB4634201.1"/>
    </source>
</evidence>
<keyword evidence="1" id="KW-0378">Hydrolase</keyword>
<dbReference type="AlphaFoldDB" id="A0A6J6JAU8"/>
<feature type="domain" description="Thioesterase" evidence="2">
    <location>
        <begin position="54"/>
        <end position="128"/>
    </location>
</feature>
<dbReference type="PANTHER" id="PTHR43240:SF5">
    <property type="entry name" value="1,4-DIHYDROXY-2-NAPHTHOYL-COA THIOESTERASE 1"/>
    <property type="match status" value="1"/>
</dbReference>
<accession>A0A6J6JAU8</accession>
<protein>
    <submittedName>
        <fullName evidence="3">Unannotated protein</fullName>
    </submittedName>
</protein>
<gene>
    <name evidence="3" type="ORF">UFOPK2001_00727</name>
</gene>
<reference evidence="3" key="1">
    <citation type="submission" date="2020-05" db="EMBL/GenBank/DDBJ databases">
        <authorList>
            <person name="Chiriac C."/>
            <person name="Salcher M."/>
            <person name="Ghai R."/>
            <person name="Kavagutti S V."/>
        </authorList>
    </citation>
    <scope>NUCLEOTIDE SEQUENCE</scope>
</reference>
<dbReference type="InterPro" id="IPR029069">
    <property type="entry name" value="HotDog_dom_sf"/>
</dbReference>
<dbReference type="CDD" id="cd03443">
    <property type="entry name" value="PaaI_thioesterase"/>
    <property type="match status" value="1"/>
</dbReference>
<dbReference type="Gene3D" id="3.10.129.10">
    <property type="entry name" value="Hotdog Thioesterase"/>
    <property type="match status" value="1"/>
</dbReference>
<dbReference type="EMBL" id="CAEZVN010000061">
    <property type="protein sequence ID" value="CAB4634201.1"/>
    <property type="molecule type" value="Genomic_DNA"/>
</dbReference>
<organism evidence="3">
    <name type="scientific">freshwater metagenome</name>
    <dbReference type="NCBI Taxonomy" id="449393"/>
    <lineage>
        <taxon>unclassified sequences</taxon>
        <taxon>metagenomes</taxon>
        <taxon>ecological metagenomes</taxon>
    </lineage>
</organism>
<name>A0A6J6JAU8_9ZZZZ</name>
<sequence length="143" mass="15155">MTESSPKLSPEAAALLELRGMGALADKMGFELLELSAERSVATMPVLGNTQPLGYVHGGAYVVLAESLGSFSANVWAHTLGKVAVGIEVNASHSRSATEGTVTATCKAVQLGRSLTIHEIVCVDDQERRLSTIRITNFLKDKS</sequence>
<dbReference type="GO" id="GO:0061522">
    <property type="term" value="F:1,4-dihydroxy-2-naphthoyl-CoA thioesterase activity"/>
    <property type="evidence" value="ECO:0007669"/>
    <property type="project" value="TreeGrafter"/>
</dbReference>
<evidence type="ECO:0000259" key="2">
    <source>
        <dbReference type="Pfam" id="PF03061"/>
    </source>
</evidence>
<dbReference type="InterPro" id="IPR006683">
    <property type="entry name" value="Thioestr_dom"/>
</dbReference>
<dbReference type="GO" id="GO:0005829">
    <property type="term" value="C:cytosol"/>
    <property type="evidence" value="ECO:0007669"/>
    <property type="project" value="TreeGrafter"/>
</dbReference>